<dbReference type="InterPro" id="IPR006674">
    <property type="entry name" value="HD_domain"/>
</dbReference>
<dbReference type="EMBL" id="AP023355">
    <property type="protein sequence ID" value="BCJ38899.1"/>
    <property type="molecule type" value="Genomic_DNA"/>
</dbReference>
<dbReference type="FunFam" id="1.10.3090.10:FF:000002">
    <property type="entry name" value="CCA tRNA nucleotidyltransferase"/>
    <property type="match status" value="1"/>
</dbReference>
<evidence type="ECO:0000259" key="9">
    <source>
        <dbReference type="PROSITE" id="PS51831"/>
    </source>
</evidence>
<protein>
    <submittedName>
        <fullName evidence="10">CCA tRNA nucleotidyltransferase</fullName>
    </submittedName>
</protein>
<comment type="cofactor">
    <cofactor evidence="1">
        <name>Mg(2+)</name>
        <dbReference type="ChEBI" id="CHEBI:18420"/>
    </cofactor>
</comment>
<keyword evidence="8" id="KW-0175">Coiled coil</keyword>
<proteinExistence type="predicted"/>
<dbReference type="GO" id="GO:0016779">
    <property type="term" value="F:nucleotidyltransferase activity"/>
    <property type="evidence" value="ECO:0007669"/>
    <property type="project" value="UniProtKB-KW"/>
</dbReference>
<dbReference type="SUPFAM" id="SSF81301">
    <property type="entry name" value="Nucleotidyltransferase"/>
    <property type="match status" value="1"/>
</dbReference>
<gene>
    <name evidence="10" type="ORF">Athai_64020</name>
</gene>
<dbReference type="Pfam" id="PF12627">
    <property type="entry name" value="PolyA_pol_RNAbd"/>
    <property type="match status" value="1"/>
</dbReference>
<dbReference type="Proteomes" id="UP000611640">
    <property type="component" value="Chromosome"/>
</dbReference>
<evidence type="ECO:0000256" key="7">
    <source>
        <dbReference type="ARBA" id="ARBA00022842"/>
    </source>
</evidence>
<dbReference type="GO" id="GO:0008033">
    <property type="term" value="P:tRNA processing"/>
    <property type="evidence" value="ECO:0007669"/>
    <property type="project" value="UniProtKB-KW"/>
</dbReference>
<accession>A0A7R7I0U9</accession>
<dbReference type="InterPro" id="IPR002646">
    <property type="entry name" value="PolA_pol_head_dom"/>
</dbReference>
<evidence type="ECO:0000313" key="11">
    <source>
        <dbReference type="Proteomes" id="UP000611640"/>
    </source>
</evidence>
<dbReference type="InterPro" id="IPR014065">
    <property type="entry name" value="tRNA_adenylyltransferase"/>
</dbReference>
<keyword evidence="7" id="KW-0460">Magnesium</keyword>
<dbReference type="Gene3D" id="3.30.460.10">
    <property type="entry name" value="Beta Polymerase, domain 2"/>
    <property type="match status" value="1"/>
</dbReference>
<keyword evidence="6" id="KW-0547">Nucleotide-binding</keyword>
<dbReference type="GO" id="GO:0000166">
    <property type="term" value="F:nucleotide binding"/>
    <property type="evidence" value="ECO:0007669"/>
    <property type="project" value="UniProtKB-KW"/>
</dbReference>
<dbReference type="GO" id="GO:0046872">
    <property type="term" value="F:metal ion binding"/>
    <property type="evidence" value="ECO:0007669"/>
    <property type="project" value="UniProtKB-KW"/>
</dbReference>
<keyword evidence="5" id="KW-0479">Metal-binding</keyword>
<name>A0A7R7I0U9_9ACTN</name>
<evidence type="ECO:0000256" key="4">
    <source>
        <dbReference type="ARBA" id="ARBA00022695"/>
    </source>
</evidence>
<feature type="coiled-coil region" evidence="8">
    <location>
        <begin position="410"/>
        <end position="437"/>
    </location>
</feature>
<dbReference type="RefSeq" id="WP_203964858.1">
    <property type="nucleotide sequence ID" value="NZ_AP023355.1"/>
</dbReference>
<dbReference type="Pfam" id="PF01966">
    <property type="entry name" value="HD"/>
    <property type="match status" value="1"/>
</dbReference>
<dbReference type="InterPro" id="IPR006675">
    <property type="entry name" value="HDIG_dom"/>
</dbReference>
<sequence>MSALRREPSEVQRRAAAELITVPPVADELGQRFAAAGHELYLVGGSVRDALLRRPGALLSAGVDLADAREQDLDFATSAHPEQTLELLTGWAEATWTTGIAFGTIGAQRRGLRIEITTYRAEAYDRVSRNPIVQYGTRLDDDLARRDFTVNAMAFSVPGHEFVDPYGGLVDLAGKALRTPGAPADSFADDPLRMLRAARFAAQLRFDVDPAVRQAIVEMAADLGRITAERIRDELTKLLTGADPVAGLRLLVDTGLAETFLPELPALRMQIDEHAQHKDVYEHTLTVVNNAVRLEGADGPDFILRMAALMHDIGKPATKAIGADGGVSFHHHEVVGARMTRQRMKALKFPKDTIAQVSRLVALHLRFYGYGRGEWTDSAVRRYVTDAADLLPRLHKLVRSDCTTRNRRKAAGLARDYQALEDRIERIQAEEDLARVRPDLDGNAIMKLLDIPPGPAVGAAWKYLKELRLERGPLPPDEAEAELFRWAREHDIIT</sequence>
<dbReference type="CDD" id="cd00077">
    <property type="entry name" value="HDc"/>
    <property type="match status" value="1"/>
</dbReference>
<reference evidence="10 11" key="1">
    <citation type="submission" date="2020-08" db="EMBL/GenBank/DDBJ databases">
        <title>Whole genome shotgun sequence of Actinocatenispora thailandica NBRC 105041.</title>
        <authorList>
            <person name="Komaki H."/>
            <person name="Tamura T."/>
        </authorList>
    </citation>
    <scope>NUCLEOTIDE SEQUENCE [LARGE SCALE GENOMIC DNA]</scope>
    <source>
        <strain evidence="10 11">NBRC 105041</strain>
    </source>
</reference>
<dbReference type="CDD" id="cd05398">
    <property type="entry name" value="NT_ClassII-CCAase"/>
    <property type="match status" value="1"/>
</dbReference>
<dbReference type="KEGG" id="atl:Athai_64020"/>
<organism evidence="10 11">
    <name type="scientific">Actinocatenispora thailandica</name>
    <dbReference type="NCBI Taxonomy" id="227318"/>
    <lineage>
        <taxon>Bacteria</taxon>
        <taxon>Bacillati</taxon>
        <taxon>Actinomycetota</taxon>
        <taxon>Actinomycetes</taxon>
        <taxon>Micromonosporales</taxon>
        <taxon>Micromonosporaceae</taxon>
        <taxon>Actinocatenispora</taxon>
    </lineage>
</organism>
<dbReference type="InterPro" id="IPR003607">
    <property type="entry name" value="HD/PDEase_dom"/>
</dbReference>
<evidence type="ECO:0000256" key="8">
    <source>
        <dbReference type="SAM" id="Coils"/>
    </source>
</evidence>
<dbReference type="AlphaFoldDB" id="A0A7R7I0U9"/>
<evidence type="ECO:0000256" key="3">
    <source>
        <dbReference type="ARBA" id="ARBA00022694"/>
    </source>
</evidence>
<dbReference type="NCBIfam" id="TIGR02692">
    <property type="entry name" value="tRNA_CCA_actino"/>
    <property type="match status" value="1"/>
</dbReference>
<dbReference type="Pfam" id="PF01743">
    <property type="entry name" value="PolyA_pol"/>
    <property type="match status" value="1"/>
</dbReference>
<evidence type="ECO:0000256" key="1">
    <source>
        <dbReference type="ARBA" id="ARBA00001946"/>
    </source>
</evidence>
<dbReference type="SUPFAM" id="SSF81891">
    <property type="entry name" value="Poly A polymerase C-terminal region-like"/>
    <property type="match status" value="1"/>
</dbReference>
<dbReference type="InterPro" id="IPR043519">
    <property type="entry name" value="NT_sf"/>
</dbReference>
<dbReference type="SMART" id="SM00471">
    <property type="entry name" value="HDc"/>
    <property type="match status" value="1"/>
</dbReference>
<feature type="domain" description="HD" evidence="9">
    <location>
        <begin position="280"/>
        <end position="394"/>
    </location>
</feature>
<evidence type="ECO:0000256" key="2">
    <source>
        <dbReference type="ARBA" id="ARBA00022679"/>
    </source>
</evidence>
<evidence type="ECO:0000256" key="6">
    <source>
        <dbReference type="ARBA" id="ARBA00022741"/>
    </source>
</evidence>
<keyword evidence="3" id="KW-0819">tRNA processing</keyword>
<dbReference type="InterPro" id="IPR032828">
    <property type="entry name" value="PolyA_RNA-bd"/>
</dbReference>
<keyword evidence="11" id="KW-1185">Reference proteome</keyword>
<dbReference type="InterPro" id="IPR050264">
    <property type="entry name" value="Bact_CCA-adding_enz_type3_sf"/>
</dbReference>
<dbReference type="PROSITE" id="PS51831">
    <property type="entry name" value="HD"/>
    <property type="match status" value="1"/>
</dbReference>
<dbReference type="PANTHER" id="PTHR46173">
    <property type="entry name" value="CCA TRNA NUCLEOTIDYLTRANSFERASE 1, MITOCHONDRIAL"/>
    <property type="match status" value="1"/>
</dbReference>
<dbReference type="Gene3D" id="1.10.3090.10">
    <property type="entry name" value="cca-adding enzyme, domain 2"/>
    <property type="match status" value="1"/>
</dbReference>
<dbReference type="NCBIfam" id="TIGR00277">
    <property type="entry name" value="HDIG"/>
    <property type="match status" value="1"/>
</dbReference>
<dbReference type="PANTHER" id="PTHR46173:SF1">
    <property type="entry name" value="CCA TRNA NUCLEOTIDYLTRANSFERASE 1, MITOCHONDRIAL"/>
    <property type="match status" value="1"/>
</dbReference>
<evidence type="ECO:0000313" key="10">
    <source>
        <dbReference type="EMBL" id="BCJ38899.1"/>
    </source>
</evidence>
<keyword evidence="2" id="KW-0808">Transferase</keyword>
<keyword evidence="4" id="KW-0548">Nucleotidyltransferase</keyword>
<dbReference type="GO" id="GO:0000049">
    <property type="term" value="F:tRNA binding"/>
    <property type="evidence" value="ECO:0007669"/>
    <property type="project" value="TreeGrafter"/>
</dbReference>
<evidence type="ECO:0000256" key="5">
    <source>
        <dbReference type="ARBA" id="ARBA00022723"/>
    </source>
</evidence>